<dbReference type="EMBL" id="QYRP01000002">
    <property type="protein sequence ID" value="RJS46051.1"/>
    <property type="molecule type" value="Genomic_DNA"/>
</dbReference>
<dbReference type="InterPro" id="IPR021202">
    <property type="entry name" value="Rv3654c-like"/>
</dbReference>
<reference evidence="3" key="1">
    <citation type="submission" date="2018-09" db="EMBL/GenBank/DDBJ databases">
        <authorList>
            <person name="Zhu H."/>
        </authorList>
    </citation>
    <scope>NUCLEOTIDE SEQUENCE [LARGE SCALE GENOMIC DNA]</scope>
    <source>
        <strain evidence="3">K1W22B-1</strain>
    </source>
</reference>
<evidence type="ECO:0000313" key="3">
    <source>
        <dbReference type="Proteomes" id="UP000276542"/>
    </source>
</evidence>
<name>A0A3A5H7U9_9ACTN</name>
<protein>
    <submittedName>
        <fullName evidence="2">Uncharacterized protein</fullName>
    </submittedName>
</protein>
<dbReference type="AlphaFoldDB" id="A0A3A5H7U9"/>
<keyword evidence="1" id="KW-0812">Transmembrane</keyword>
<proteinExistence type="predicted"/>
<organism evidence="2 3">
    <name type="scientific">Nocardioides cavernaquae</name>
    <dbReference type="NCBI Taxonomy" id="2321396"/>
    <lineage>
        <taxon>Bacteria</taxon>
        <taxon>Bacillati</taxon>
        <taxon>Actinomycetota</taxon>
        <taxon>Actinomycetes</taxon>
        <taxon>Propionibacteriales</taxon>
        <taxon>Nocardioidaceae</taxon>
        <taxon>Nocardioides</taxon>
    </lineage>
</organism>
<dbReference type="NCBIfam" id="TIGR03816">
    <property type="entry name" value="tadE_like_DECH"/>
    <property type="match status" value="1"/>
</dbReference>
<comment type="caution">
    <text evidence="2">The sequence shown here is derived from an EMBL/GenBank/DDBJ whole genome shotgun (WGS) entry which is preliminary data.</text>
</comment>
<dbReference type="Proteomes" id="UP000276542">
    <property type="component" value="Unassembled WGS sequence"/>
</dbReference>
<dbReference type="OrthoDB" id="3791018at2"/>
<evidence type="ECO:0000256" key="1">
    <source>
        <dbReference type="SAM" id="Phobius"/>
    </source>
</evidence>
<keyword evidence="1" id="KW-0472">Membrane</keyword>
<keyword evidence="1" id="KW-1133">Transmembrane helix</keyword>
<gene>
    <name evidence="2" type="ORF">D4739_07345</name>
</gene>
<feature type="transmembrane region" description="Helical" evidence="1">
    <location>
        <begin position="12"/>
        <end position="37"/>
    </location>
</feature>
<accession>A0A3A5H7U9</accession>
<evidence type="ECO:0000313" key="2">
    <source>
        <dbReference type="EMBL" id="RJS46051.1"/>
    </source>
</evidence>
<sequence>MTGTRSRRDDDGAASVLVVALTGLLVLIGMASAFLVATVAAHRRVQSAADLAALAGATTAQPGRAVSSLPGDVIAGDPCEAAARIAAGNGARLTSCRVLASDVLVTTVLDGPRFLGQSWQLRGQARAGPGGSG</sequence>
<dbReference type="RefSeq" id="WP_120059950.1">
    <property type="nucleotide sequence ID" value="NZ_QYRP01000002.1"/>
</dbReference>
<keyword evidence="3" id="KW-1185">Reference proteome</keyword>